<dbReference type="RefSeq" id="WP_009489691.1">
    <property type="nucleotide sequence ID" value="NZ_CP141050.1"/>
</dbReference>
<feature type="transmembrane region" description="Helical" evidence="1">
    <location>
        <begin position="99"/>
        <end position="121"/>
    </location>
</feature>
<proteinExistence type="predicted"/>
<evidence type="ECO:0008006" key="4">
    <source>
        <dbReference type="Google" id="ProtNLM"/>
    </source>
</evidence>
<gene>
    <name evidence="2" type="ORF">MicloDRAFT_00010390</name>
</gene>
<dbReference type="eggNOG" id="COG3247">
    <property type="taxonomic scope" value="Bacteria"/>
</dbReference>
<accession>I4Z1Z2</accession>
<dbReference type="Proteomes" id="UP000003947">
    <property type="component" value="Unassembled WGS sequence"/>
</dbReference>
<dbReference type="PATRIC" id="fig|864069.3.peg.1153"/>
<dbReference type="STRING" id="864069.MicloDRAFT_00010390"/>
<evidence type="ECO:0000313" key="2">
    <source>
        <dbReference type="EMBL" id="EIM30234.1"/>
    </source>
</evidence>
<feature type="transmembrane region" description="Helical" evidence="1">
    <location>
        <begin position="194"/>
        <end position="218"/>
    </location>
</feature>
<dbReference type="AlphaFoldDB" id="I4Z1Z2"/>
<reference evidence="2 3" key="1">
    <citation type="submission" date="2012-02" db="EMBL/GenBank/DDBJ databases">
        <title>Improved High-Quality Draft sequence of Microvirga sp. WSM3557.</title>
        <authorList>
            <consortium name="US DOE Joint Genome Institute"/>
            <person name="Lucas S."/>
            <person name="Han J."/>
            <person name="Lapidus A."/>
            <person name="Cheng J.-F."/>
            <person name="Goodwin L."/>
            <person name="Pitluck S."/>
            <person name="Peters L."/>
            <person name="Zhang X."/>
            <person name="Detter J.C."/>
            <person name="Han C."/>
            <person name="Tapia R."/>
            <person name="Land M."/>
            <person name="Hauser L."/>
            <person name="Kyrpides N."/>
            <person name="Ivanova N."/>
            <person name="Pagani I."/>
            <person name="Brau L."/>
            <person name="Yates R."/>
            <person name="O'Hara G."/>
            <person name="Rui T."/>
            <person name="Howieson J."/>
            <person name="Reeve W."/>
            <person name="Woyke T."/>
        </authorList>
    </citation>
    <scope>NUCLEOTIDE SEQUENCE [LARGE SCALE GENOMIC DNA]</scope>
    <source>
        <strain evidence="2 3">WSM3557</strain>
    </source>
</reference>
<dbReference type="EMBL" id="JH660639">
    <property type="protein sequence ID" value="EIM30234.1"/>
    <property type="molecule type" value="Genomic_DNA"/>
</dbReference>
<evidence type="ECO:0000256" key="1">
    <source>
        <dbReference type="SAM" id="Phobius"/>
    </source>
</evidence>
<feature type="transmembrane region" description="Helical" evidence="1">
    <location>
        <begin position="169"/>
        <end position="188"/>
    </location>
</feature>
<sequence length="225" mass="23455">MMDGNRRGLALPVAAEIMVEEEVMTLPDTTSDVTEGPPMRPPSWVRPMLGAVMILAGVTVLADVAFASLVSSAFLGAAAIAVGTFEIVHAVWTRGWGVLTWQILLGLLYVAVGMVLLGGPGAGEIVAAPGVARSVRSGELLLTYGLGLLLLLSGVVRIILGWRRWPESGWVMLVSGAFGIVAGLIALAEFPKTGLWVFGLLLGIDLIGHGGAWLGYAFPRKAGAA</sequence>
<name>I4Z1Z2_9HYPH</name>
<feature type="transmembrane region" description="Helical" evidence="1">
    <location>
        <begin position="73"/>
        <end position="92"/>
    </location>
</feature>
<dbReference type="HOGENOM" id="CLU_091585_2_0_5"/>
<evidence type="ECO:0000313" key="3">
    <source>
        <dbReference type="Proteomes" id="UP000003947"/>
    </source>
</evidence>
<dbReference type="InterPro" id="IPR052712">
    <property type="entry name" value="Acid_resist_chaperone_HdeD"/>
</dbReference>
<keyword evidence="1" id="KW-0812">Transmembrane</keyword>
<feature type="transmembrane region" description="Helical" evidence="1">
    <location>
        <begin position="141"/>
        <end position="162"/>
    </location>
</feature>
<dbReference type="GO" id="GO:0005886">
    <property type="term" value="C:plasma membrane"/>
    <property type="evidence" value="ECO:0007669"/>
    <property type="project" value="TreeGrafter"/>
</dbReference>
<keyword evidence="1" id="KW-0472">Membrane</keyword>
<feature type="transmembrane region" description="Helical" evidence="1">
    <location>
        <begin position="48"/>
        <end position="67"/>
    </location>
</feature>
<protein>
    <recommendedName>
        <fullName evidence="4">HdeD family acid-resistance protein</fullName>
    </recommendedName>
</protein>
<dbReference type="InterPro" id="IPR005325">
    <property type="entry name" value="DUF308_memb"/>
</dbReference>
<dbReference type="PANTHER" id="PTHR34989">
    <property type="entry name" value="PROTEIN HDED"/>
    <property type="match status" value="1"/>
</dbReference>
<dbReference type="PANTHER" id="PTHR34989:SF1">
    <property type="entry name" value="PROTEIN HDED"/>
    <property type="match status" value="1"/>
</dbReference>
<keyword evidence="3" id="KW-1185">Reference proteome</keyword>
<dbReference type="Pfam" id="PF03729">
    <property type="entry name" value="DUF308"/>
    <property type="match status" value="2"/>
</dbReference>
<keyword evidence="1" id="KW-1133">Transmembrane helix</keyword>
<organism evidence="2 3">
    <name type="scientific">Microvirga lotononidis</name>
    <dbReference type="NCBI Taxonomy" id="864069"/>
    <lineage>
        <taxon>Bacteria</taxon>
        <taxon>Pseudomonadati</taxon>
        <taxon>Pseudomonadota</taxon>
        <taxon>Alphaproteobacteria</taxon>
        <taxon>Hyphomicrobiales</taxon>
        <taxon>Methylobacteriaceae</taxon>
        <taxon>Microvirga</taxon>
    </lineage>
</organism>